<dbReference type="EMBL" id="BAABBM010000001">
    <property type="protein sequence ID" value="GAA3907352.1"/>
    <property type="molecule type" value="Genomic_DNA"/>
</dbReference>
<sequence length="59" mass="6753">MSYEDHVYHQERARQCQTMAESASDPDVKRRHEELASLHAGRAALYRDGRAPSAERQAI</sequence>
<dbReference type="RefSeq" id="WP_344700241.1">
    <property type="nucleotide sequence ID" value="NZ_BAABBM010000001.1"/>
</dbReference>
<keyword evidence="3" id="KW-1185">Reference proteome</keyword>
<comment type="caution">
    <text evidence="2">The sequence shown here is derived from an EMBL/GenBank/DDBJ whole genome shotgun (WGS) entry which is preliminary data.</text>
</comment>
<feature type="region of interest" description="Disordered" evidence="1">
    <location>
        <begin position="1"/>
        <end position="31"/>
    </location>
</feature>
<evidence type="ECO:0000313" key="2">
    <source>
        <dbReference type="EMBL" id="GAA3907352.1"/>
    </source>
</evidence>
<dbReference type="Proteomes" id="UP001500827">
    <property type="component" value="Unassembled WGS sequence"/>
</dbReference>
<gene>
    <name evidence="2" type="ORF">GCM10022276_27250</name>
</gene>
<evidence type="ECO:0000313" key="3">
    <source>
        <dbReference type="Proteomes" id="UP001500827"/>
    </source>
</evidence>
<accession>A0ABP7LS21</accession>
<organism evidence="2 3">
    <name type="scientific">Sphingomonas limnosediminicola</name>
    <dbReference type="NCBI Taxonomy" id="940133"/>
    <lineage>
        <taxon>Bacteria</taxon>
        <taxon>Pseudomonadati</taxon>
        <taxon>Pseudomonadota</taxon>
        <taxon>Alphaproteobacteria</taxon>
        <taxon>Sphingomonadales</taxon>
        <taxon>Sphingomonadaceae</taxon>
        <taxon>Sphingomonas</taxon>
    </lineage>
</organism>
<evidence type="ECO:0000256" key="1">
    <source>
        <dbReference type="SAM" id="MobiDB-lite"/>
    </source>
</evidence>
<protein>
    <submittedName>
        <fullName evidence="2">Uncharacterized protein</fullName>
    </submittedName>
</protein>
<feature type="compositionally biased region" description="Basic and acidic residues" evidence="1">
    <location>
        <begin position="1"/>
        <end position="14"/>
    </location>
</feature>
<name>A0ABP7LS21_9SPHN</name>
<reference evidence="3" key="1">
    <citation type="journal article" date="2019" name="Int. J. Syst. Evol. Microbiol.">
        <title>The Global Catalogue of Microorganisms (GCM) 10K type strain sequencing project: providing services to taxonomists for standard genome sequencing and annotation.</title>
        <authorList>
            <consortium name="The Broad Institute Genomics Platform"/>
            <consortium name="The Broad Institute Genome Sequencing Center for Infectious Disease"/>
            <person name="Wu L."/>
            <person name="Ma J."/>
        </authorList>
    </citation>
    <scope>NUCLEOTIDE SEQUENCE [LARGE SCALE GENOMIC DNA]</scope>
    <source>
        <strain evidence="3">JCM 17543</strain>
    </source>
</reference>
<proteinExistence type="predicted"/>